<gene>
    <name evidence="2" type="ORF">FRX31_027224</name>
</gene>
<accession>A0A7J6VDL3</accession>
<dbReference type="OrthoDB" id="3018493at2759"/>
<evidence type="ECO:0000313" key="2">
    <source>
        <dbReference type="EMBL" id="KAF5183189.1"/>
    </source>
</evidence>
<dbReference type="EMBL" id="JABWDY010033822">
    <property type="protein sequence ID" value="KAF5183189.1"/>
    <property type="molecule type" value="Genomic_DNA"/>
</dbReference>
<organism evidence="2 3">
    <name type="scientific">Thalictrum thalictroides</name>
    <name type="common">Rue-anemone</name>
    <name type="synonym">Anemone thalictroides</name>
    <dbReference type="NCBI Taxonomy" id="46969"/>
    <lineage>
        <taxon>Eukaryota</taxon>
        <taxon>Viridiplantae</taxon>
        <taxon>Streptophyta</taxon>
        <taxon>Embryophyta</taxon>
        <taxon>Tracheophyta</taxon>
        <taxon>Spermatophyta</taxon>
        <taxon>Magnoliopsida</taxon>
        <taxon>Ranunculales</taxon>
        <taxon>Ranunculaceae</taxon>
        <taxon>Thalictroideae</taxon>
        <taxon>Thalictrum</taxon>
    </lineage>
</organism>
<feature type="region of interest" description="Disordered" evidence="1">
    <location>
        <begin position="33"/>
        <end position="75"/>
    </location>
</feature>
<sequence>MEEGNIVFGVNFIDWDGNLYKYRIMQSDAVIYPPIKSRGPGRPATQRKSGIDEGPAKKGATPRGRRPRTRPRKVDYGVLVENNAEDPLLSEFIAQFEPVVPQRAIAKGKGKKTYKGKGKKRASAPPIQPGMDPAFYDYGPYMNPNPNPNPAFQCSAQVRTL</sequence>
<dbReference type="Proteomes" id="UP000554482">
    <property type="component" value="Unassembled WGS sequence"/>
</dbReference>
<feature type="compositionally biased region" description="Basic residues" evidence="1">
    <location>
        <begin position="106"/>
        <end position="122"/>
    </location>
</feature>
<evidence type="ECO:0000313" key="3">
    <source>
        <dbReference type="Proteomes" id="UP000554482"/>
    </source>
</evidence>
<protein>
    <submittedName>
        <fullName evidence="2">Uncharacterized protein</fullName>
    </submittedName>
</protein>
<keyword evidence="3" id="KW-1185">Reference proteome</keyword>
<feature type="region of interest" description="Disordered" evidence="1">
    <location>
        <begin position="106"/>
        <end position="131"/>
    </location>
</feature>
<comment type="caution">
    <text evidence="2">The sequence shown here is derived from an EMBL/GenBank/DDBJ whole genome shotgun (WGS) entry which is preliminary data.</text>
</comment>
<evidence type="ECO:0000256" key="1">
    <source>
        <dbReference type="SAM" id="MobiDB-lite"/>
    </source>
</evidence>
<reference evidence="2 3" key="1">
    <citation type="submission" date="2020-06" db="EMBL/GenBank/DDBJ databases">
        <title>Transcriptomic and genomic resources for Thalictrum thalictroides and T. hernandezii: Facilitating candidate gene discovery in an emerging model plant lineage.</title>
        <authorList>
            <person name="Arias T."/>
            <person name="Riano-Pachon D.M."/>
            <person name="Di Stilio V.S."/>
        </authorList>
    </citation>
    <scope>NUCLEOTIDE SEQUENCE [LARGE SCALE GENOMIC DNA]</scope>
    <source>
        <strain evidence="3">cv. WT478/WT964</strain>
        <tissue evidence="2">Leaves</tissue>
    </source>
</reference>
<dbReference type="AlphaFoldDB" id="A0A7J6VDL3"/>
<name>A0A7J6VDL3_THATH</name>
<proteinExistence type="predicted"/>